<accession>A0A8H7J9E8</accession>
<comment type="caution">
    <text evidence="2">The sequence shown here is derived from an EMBL/GenBank/DDBJ whole genome shotgun (WGS) entry which is preliminary data.</text>
</comment>
<keyword evidence="3" id="KW-1185">Reference proteome</keyword>
<reference evidence="2" key="2">
    <citation type="submission" date="2020-09" db="EMBL/GenBank/DDBJ databases">
        <title>Reference genome assembly for Australian Ascochyta lentis isolate Al4.</title>
        <authorList>
            <person name="Lee R.C."/>
            <person name="Farfan-Caceres L.M."/>
            <person name="Debler J.W."/>
            <person name="Williams A.H."/>
            <person name="Henares B.M."/>
        </authorList>
    </citation>
    <scope>NUCLEOTIDE SEQUENCE</scope>
    <source>
        <strain evidence="2">Al4</strain>
    </source>
</reference>
<evidence type="ECO:0000313" key="2">
    <source>
        <dbReference type="EMBL" id="KAF9700515.1"/>
    </source>
</evidence>
<reference evidence="2" key="1">
    <citation type="submission" date="2018-12" db="EMBL/GenBank/DDBJ databases">
        <authorList>
            <person name="Syme R.A."/>
            <person name="Farfan-Caceres L."/>
            <person name="Lichtenzveig J."/>
        </authorList>
    </citation>
    <scope>NUCLEOTIDE SEQUENCE</scope>
    <source>
        <strain evidence="2">Al4</strain>
    </source>
</reference>
<name>A0A8H7J9E8_9PLEO</name>
<feature type="transmembrane region" description="Helical" evidence="1">
    <location>
        <begin position="552"/>
        <end position="572"/>
    </location>
</feature>
<organism evidence="2 3">
    <name type="scientific">Ascochyta lentis</name>
    <dbReference type="NCBI Taxonomy" id="205686"/>
    <lineage>
        <taxon>Eukaryota</taxon>
        <taxon>Fungi</taxon>
        <taxon>Dikarya</taxon>
        <taxon>Ascomycota</taxon>
        <taxon>Pezizomycotina</taxon>
        <taxon>Dothideomycetes</taxon>
        <taxon>Pleosporomycetidae</taxon>
        <taxon>Pleosporales</taxon>
        <taxon>Pleosporineae</taxon>
        <taxon>Didymellaceae</taxon>
        <taxon>Ascochyta</taxon>
    </lineage>
</organism>
<evidence type="ECO:0000256" key="1">
    <source>
        <dbReference type="SAM" id="Phobius"/>
    </source>
</evidence>
<proteinExistence type="predicted"/>
<keyword evidence="1" id="KW-0472">Membrane</keyword>
<evidence type="ECO:0000313" key="3">
    <source>
        <dbReference type="Proteomes" id="UP000651452"/>
    </source>
</evidence>
<gene>
    <name evidence="2" type="ORF">EKO04_001283</name>
</gene>
<feature type="transmembrane region" description="Helical" evidence="1">
    <location>
        <begin position="333"/>
        <end position="353"/>
    </location>
</feature>
<keyword evidence="1" id="KW-1133">Transmembrane helix</keyword>
<dbReference type="AlphaFoldDB" id="A0A8H7J9E8"/>
<feature type="transmembrane region" description="Helical" evidence="1">
    <location>
        <begin position="373"/>
        <end position="391"/>
    </location>
</feature>
<dbReference type="InterPro" id="IPR053018">
    <property type="entry name" value="Elsinochrome_Biosynth-Asso"/>
</dbReference>
<dbReference type="PANTHER" id="PTHR37577:SF1">
    <property type="entry name" value="INTEGRAL MEMBRANE PROTEIN"/>
    <property type="match status" value="1"/>
</dbReference>
<dbReference type="Proteomes" id="UP000651452">
    <property type="component" value="Unassembled WGS sequence"/>
</dbReference>
<dbReference type="EMBL" id="RZGK01000003">
    <property type="protein sequence ID" value="KAF9700515.1"/>
    <property type="molecule type" value="Genomic_DNA"/>
</dbReference>
<feature type="transmembrane region" description="Helical" evidence="1">
    <location>
        <begin position="114"/>
        <end position="135"/>
    </location>
</feature>
<dbReference type="OrthoDB" id="5427664at2759"/>
<feature type="transmembrane region" description="Helical" evidence="1">
    <location>
        <begin position="228"/>
        <end position="247"/>
    </location>
</feature>
<sequence>MARCANLDCRPRDVVKATTDIAGPGVLYAYLVSAILAILAILYGYLSDSLPESYLNETDRTVIASFQACLPSGKNLARVRTMYDKIKSLLLFGRPPRPHRKLTRRQREEVVKRFILTLSDQQLATGLAILIAAVTNQCTLTVWEFQLAFSLAWFSSTTHLATLDCLREYFLDHGTVRNWRVFGMIALLVLLMYSLVMSMASVNNTIPIQCTFYFFGNKGLYQPVPLDVFDILSAALTLILLTWQYFVRIQWSYKVIDDKATSFERIVFKLRTRRHRKTCKPSKKELEYIIEEAVTERSSYRRRRRLEQIRNSRGLQRHWLIAYRASGTYSESFMSLGPMLTFMIAFGFAQLYLNRWSSDTPLEIDSSMGIGQITPLFLLVLPVLVAAESYYEVQDSSELVQQEEIAKENVVASKHRGHSRDHSSVTFPLRADFPRAYDPIELHDLEPLDSSHGSEDYDALLPSLKRFFYLETKLIDAKTIALRTHVDSSETEKSLLGLKAHIVSSYRILIAQETALKVTTLTSLIEHTVRSAVSAALGILVYIEESSGWTTIVSFILFGLSVGYTIFGYAAYLVETWFEVSEADYKRLMIEAKAALTRDINYAR</sequence>
<keyword evidence="1" id="KW-0812">Transmembrane</keyword>
<protein>
    <submittedName>
        <fullName evidence="2">Uncharacterized protein</fullName>
    </submittedName>
</protein>
<feature type="transmembrane region" description="Helical" evidence="1">
    <location>
        <begin position="27"/>
        <end position="46"/>
    </location>
</feature>
<dbReference type="PANTHER" id="PTHR37577">
    <property type="entry name" value="INTEGRAL MEMBRANE PROTEIN"/>
    <property type="match status" value="1"/>
</dbReference>